<dbReference type="Pfam" id="PF08765">
    <property type="entry name" value="Mor"/>
    <property type="match status" value="1"/>
</dbReference>
<proteinExistence type="predicted"/>
<gene>
    <name evidence="2" type="ORF">GKE90_15905</name>
</gene>
<dbReference type="RefSeq" id="WP_154250837.1">
    <property type="nucleotide sequence ID" value="NZ_WKPO01000026.1"/>
</dbReference>
<evidence type="ECO:0000313" key="2">
    <source>
        <dbReference type="EMBL" id="MSB50167.1"/>
    </source>
</evidence>
<feature type="domain" description="Mor transcription activator" evidence="1">
    <location>
        <begin position="10"/>
        <end position="85"/>
    </location>
</feature>
<dbReference type="InterPro" id="IPR014875">
    <property type="entry name" value="Mor_transcription_activator"/>
</dbReference>
<sequence length="113" mass="12758">MDKLAEGLTLEMLPEGLYRMIAEAIGTDNFYKLAEVVGGTTVYIPKPESVTRPVRDARIKEEFNGYNHPELARKYGVTERWVRRICGPGQTEGQLDIFDYLNDPGQEGDEPLP</sequence>
<dbReference type="PANTHER" id="PTHR37812:SF1">
    <property type="entry name" value="MU-LIKE PROPHAGE FLUMU PROTEIN C"/>
    <property type="match status" value="1"/>
</dbReference>
<dbReference type="PANTHER" id="PTHR37812">
    <property type="entry name" value="MU-LIKE PROPHAGE FLUMU PROTEIN C"/>
    <property type="match status" value="1"/>
</dbReference>
<accession>A0A6I2RM45</accession>
<reference evidence="2 3" key="1">
    <citation type="journal article" date="2019" name="Nat. Med.">
        <title>A library of human gut bacterial isolates paired with longitudinal multiomics data enables mechanistic microbiome research.</title>
        <authorList>
            <person name="Poyet M."/>
            <person name="Groussin M."/>
            <person name="Gibbons S.M."/>
            <person name="Avila-Pacheco J."/>
            <person name="Jiang X."/>
            <person name="Kearney S.M."/>
            <person name="Perrotta A.R."/>
            <person name="Berdy B."/>
            <person name="Zhao S."/>
            <person name="Lieberman T.D."/>
            <person name="Swanson P.K."/>
            <person name="Smith M."/>
            <person name="Roesemann S."/>
            <person name="Alexander J.E."/>
            <person name="Rich S.A."/>
            <person name="Livny J."/>
            <person name="Vlamakis H."/>
            <person name="Clish C."/>
            <person name="Bullock K."/>
            <person name="Deik A."/>
            <person name="Scott J."/>
            <person name="Pierce K.A."/>
            <person name="Xavier R.J."/>
            <person name="Alm E.J."/>
        </authorList>
    </citation>
    <scope>NUCLEOTIDE SEQUENCE [LARGE SCALE GENOMIC DNA]</scope>
    <source>
        <strain evidence="2 3">BIOML-A5</strain>
    </source>
</reference>
<dbReference type="AlphaFoldDB" id="A0A6I2RM45"/>
<dbReference type="Gene3D" id="1.10.10.60">
    <property type="entry name" value="Homeodomain-like"/>
    <property type="match status" value="1"/>
</dbReference>
<dbReference type="InterPro" id="IPR052411">
    <property type="entry name" value="c-mor_Regulatory_Protein"/>
</dbReference>
<dbReference type="InterPro" id="IPR009057">
    <property type="entry name" value="Homeodomain-like_sf"/>
</dbReference>
<evidence type="ECO:0000313" key="3">
    <source>
        <dbReference type="Proteomes" id="UP000429811"/>
    </source>
</evidence>
<evidence type="ECO:0000259" key="1">
    <source>
        <dbReference type="Pfam" id="PF08765"/>
    </source>
</evidence>
<comment type="caution">
    <text evidence="2">The sequence shown here is derived from an EMBL/GenBank/DDBJ whole genome shotgun (WGS) entry which is preliminary data.</text>
</comment>
<dbReference type="SUPFAM" id="SSF46689">
    <property type="entry name" value="Homeodomain-like"/>
    <property type="match status" value="1"/>
</dbReference>
<name>A0A6I2RM45_FLAPL</name>
<protein>
    <recommendedName>
        <fullName evidence="1">Mor transcription activator domain-containing protein</fullName>
    </recommendedName>
</protein>
<dbReference type="Proteomes" id="UP000429811">
    <property type="component" value="Unassembled WGS sequence"/>
</dbReference>
<dbReference type="EMBL" id="WKPO01000026">
    <property type="protein sequence ID" value="MSB50167.1"/>
    <property type="molecule type" value="Genomic_DNA"/>
</dbReference>
<organism evidence="2 3">
    <name type="scientific">Flavonifractor plautii</name>
    <name type="common">Fusobacterium plautii</name>
    <dbReference type="NCBI Taxonomy" id="292800"/>
    <lineage>
        <taxon>Bacteria</taxon>
        <taxon>Bacillati</taxon>
        <taxon>Bacillota</taxon>
        <taxon>Clostridia</taxon>
        <taxon>Eubacteriales</taxon>
        <taxon>Oscillospiraceae</taxon>
        <taxon>Flavonifractor</taxon>
    </lineage>
</organism>